<evidence type="ECO:0000256" key="2">
    <source>
        <dbReference type="ARBA" id="ARBA00022692"/>
    </source>
</evidence>
<evidence type="ECO:0008006" key="8">
    <source>
        <dbReference type="Google" id="ProtNLM"/>
    </source>
</evidence>
<feature type="transmembrane region" description="Helical" evidence="5">
    <location>
        <begin position="199"/>
        <end position="219"/>
    </location>
</feature>
<organism evidence="6 7">
    <name type="scientific">Bremia lactucae</name>
    <name type="common">Lettuce downy mildew</name>
    <dbReference type="NCBI Taxonomy" id="4779"/>
    <lineage>
        <taxon>Eukaryota</taxon>
        <taxon>Sar</taxon>
        <taxon>Stramenopiles</taxon>
        <taxon>Oomycota</taxon>
        <taxon>Peronosporomycetes</taxon>
        <taxon>Peronosporales</taxon>
        <taxon>Peronosporaceae</taxon>
        <taxon>Bremia</taxon>
    </lineage>
</organism>
<dbReference type="KEGG" id="blac:94345334"/>
<accession>A0A976IGD2</accession>
<evidence type="ECO:0000256" key="4">
    <source>
        <dbReference type="ARBA" id="ARBA00023136"/>
    </source>
</evidence>
<dbReference type="OrthoDB" id="78683at2759"/>
<dbReference type="Pfam" id="PF00335">
    <property type="entry name" value="Tetraspanin"/>
    <property type="match status" value="1"/>
</dbReference>
<keyword evidence="7" id="KW-1185">Reference proteome</keyword>
<evidence type="ECO:0000256" key="5">
    <source>
        <dbReference type="SAM" id="Phobius"/>
    </source>
</evidence>
<feature type="transmembrane region" description="Helical" evidence="5">
    <location>
        <begin position="133"/>
        <end position="154"/>
    </location>
</feature>
<dbReference type="Proteomes" id="UP000294530">
    <property type="component" value="Unassembled WGS sequence"/>
</dbReference>
<comment type="subcellular location">
    <subcellularLocation>
        <location evidence="1">Membrane</location>
        <topology evidence="1">Multi-pass membrane protein</topology>
    </subcellularLocation>
</comment>
<feature type="transmembrane region" description="Helical" evidence="5">
    <location>
        <begin position="67"/>
        <end position="92"/>
    </location>
</feature>
<keyword evidence="3 5" id="KW-1133">Transmembrane helix</keyword>
<comment type="caution">
    <text evidence="6">The sequence shown here is derived from an EMBL/GenBank/DDBJ whole genome shotgun (WGS) entry which is preliminary data.</text>
</comment>
<evidence type="ECO:0000313" key="6">
    <source>
        <dbReference type="EMBL" id="TDH70470.1"/>
    </source>
</evidence>
<evidence type="ECO:0000313" key="7">
    <source>
        <dbReference type="Proteomes" id="UP000294530"/>
    </source>
</evidence>
<reference evidence="6 7" key="1">
    <citation type="journal article" date="2021" name="Genome Biol.">
        <title>AFLAP: assembly-free linkage analysis pipeline using k-mers from genome sequencing data.</title>
        <authorList>
            <person name="Fletcher K."/>
            <person name="Zhang L."/>
            <person name="Gil J."/>
            <person name="Han R."/>
            <person name="Cavanaugh K."/>
            <person name="Michelmore R."/>
        </authorList>
    </citation>
    <scope>NUCLEOTIDE SEQUENCE [LARGE SCALE GENOMIC DNA]</scope>
    <source>
        <strain evidence="6 7">SF5</strain>
    </source>
</reference>
<feature type="transmembrane region" description="Helical" evidence="5">
    <location>
        <begin position="166"/>
        <end position="187"/>
    </location>
</feature>
<dbReference type="PRINTS" id="PR00259">
    <property type="entry name" value="TMFOUR"/>
</dbReference>
<gene>
    <name evidence="6" type="ORF">CCR75_001561</name>
</gene>
<evidence type="ECO:0000256" key="3">
    <source>
        <dbReference type="ARBA" id="ARBA00022989"/>
    </source>
</evidence>
<dbReference type="GeneID" id="94345334"/>
<keyword evidence="2 5" id="KW-0812">Transmembrane</keyword>
<dbReference type="AlphaFoldDB" id="A0A976IGD2"/>
<protein>
    <recommendedName>
        <fullName evidence="8">Tetraspanin</fullName>
    </recommendedName>
</protein>
<feature type="transmembrane region" description="Helical" evidence="5">
    <location>
        <begin position="231"/>
        <end position="255"/>
    </location>
</feature>
<dbReference type="GO" id="GO:0016020">
    <property type="term" value="C:membrane"/>
    <property type="evidence" value="ECO:0007669"/>
    <property type="project" value="UniProtKB-SubCell"/>
</dbReference>
<feature type="transmembrane region" description="Helical" evidence="5">
    <location>
        <begin position="381"/>
        <end position="403"/>
    </location>
</feature>
<feature type="transmembrane region" description="Helical" evidence="5">
    <location>
        <begin position="7"/>
        <end position="31"/>
    </location>
</feature>
<sequence length="415" mass="44994">MRPTRKLLRLLTLLSFCCGVSLLGLALHVVISTTFGATAASLGFLGLCIVLLSVLGFVGAGREKSRLLLFFFFMNFALVTGLFVACYAAFFLQNALDTWVKHHWTAPVLAGLRQSSCCTTYSDAVVYLHKRSVAIGAIGMTCMLLILFSMYCVVRIVTVPIIMRNMLSVMNVALTLLGIALFLFGLSGKVHEEMTSGQTWIAIIFIIVGTLMVALSILGTIGARSKSRSMLFIYILGLATCLVALIVCAVSAFLFSDRLATTYNTHTSSSLACDIRLFGCTNCTDVAAEMLPCEGVRHTSSGSWISCNTSVSDDIINSHSDCIADMTVLHRQTHPSHDKSDLFTTKGRDLSIISWQIAQCGKCPEWSASDIQAYLQSTLDLLGLFALVVCLFMLVGCSSALILRQSLAGYQTDSL</sequence>
<dbReference type="EMBL" id="SHOA02000014">
    <property type="protein sequence ID" value="TDH70470.1"/>
    <property type="molecule type" value="Genomic_DNA"/>
</dbReference>
<dbReference type="InterPro" id="IPR018499">
    <property type="entry name" value="Tetraspanin/Peripherin"/>
</dbReference>
<proteinExistence type="predicted"/>
<keyword evidence="4 5" id="KW-0472">Membrane</keyword>
<feature type="transmembrane region" description="Helical" evidence="5">
    <location>
        <begin position="37"/>
        <end position="60"/>
    </location>
</feature>
<name>A0A976IGD2_BRELC</name>
<dbReference type="RefSeq" id="XP_067819969.1">
    <property type="nucleotide sequence ID" value="XM_067959663.1"/>
</dbReference>
<evidence type="ECO:0000256" key="1">
    <source>
        <dbReference type="ARBA" id="ARBA00004141"/>
    </source>
</evidence>